<organism evidence="2 3">
    <name type="scientific">Myxococcus llanfairpwllgwyngyllgogerychwyrndrobwllllantysiliogogogochensis</name>
    <dbReference type="NCBI Taxonomy" id="2590453"/>
    <lineage>
        <taxon>Bacteria</taxon>
        <taxon>Pseudomonadati</taxon>
        <taxon>Myxococcota</taxon>
        <taxon>Myxococcia</taxon>
        <taxon>Myxococcales</taxon>
        <taxon>Cystobacterineae</taxon>
        <taxon>Myxococcaceae</taxon>
        <taxon>Myxococcus</taxon>
    </lineage>
</organism>
<evidence type="ECO:0000313" key="3">
    <source>
        <dbReference type="Proteomes" id="UP000315369"/>
    </source>
</evidence>
<evidence type="ECO:0000313" key="2">
    <source>
        <dbReference type="EMBL" id="TQF12793.1"/>
    </source>
</evidence>
<name>A0A540WUW1_9BACT</name>
<protein>
    <submittedName>
        <fullName evidence="2">Zinc chelation protein SecC</fullName>
    </submittedName>
</protein>
<comment type="caution">
    <text evidence="2">The sequence shown here is derived from an EMBL/GenBank/DDBJ whole genome shotgun (WGS) entry which is preliminary data.</text>
</comment>
<evidence type="ECO:0000256" key="1">
    <source>
        <dbReference type="SAM" id="MobiDB-lite"/>
    </source>
</evidence>
<accession>A0A540WUW1</accession>
<dbReference type="Gene3D" id="3.10.450.50">
    <property type="match status" value="1"/>
</dbReference>
<sequence length="483" mass="53313">MRPRVTERTHRARERPLDGEGSCLFAPTRPPPATVRGGFHRSPPRAERHISLSTKKPGRNDPCPCGSGKKYKACHAAEDRTRAAPPADVSSPLEEDFRAAMELLKNPDVGDLSAALDRVARLLAEWGPVPGLRFDAESFDKHVGAALARISEDEVLDASSARRELLVSTVKALATKSFLEKLTATLHGRAGEPGRSSEDRRALRAASLLAAASKRVGKTRMEDNPVLDLVFDVQFREWSTHHKEWMAKYEALASGMDEASLSEEARKALQQAREGDVDALVDYVKEDPGLAERIVREAKERATRVEMKLREPSTPPVFAPEEELWLTCVLWEPMQALKGLPPDSAPPVRREAVTALLRGVKGALDEEFLKGMLGRMREKAQDASVDEALRGWYADAAIAFEAEPARMSLAALLTARQEAAGRSAEEMVALADLKALTTWTPESFEPYRQLLLQMGLSASAERIARCQEWLRTHPVELRAAPTE</sequence>
<keyword evidence="3" id="KW-1185">Reference proteome</keyword>
<dbReference type="Pfam" id="PF02810">
    <property type="entry name" value="SEC-C"/>
    <property type="match status" value="1"/>
</dbReference>
<reference evidence="2 3" key="1">
    <citation type="submission" date="2019-06" db="EMBL/GenBank/DDBJ databases">
        <authorList>
            <person name="Livingstone P."/>
            <person name="Whitworth D."/>
        </authorList>
    </citation>
    <scope>NUCLEOTIDE SEQUENCE [LARGE SCALE GENOMIC DNA]</scope>
    <source>
        <strain evidence="2 3">AM401</strain>
    </source>
</reference>
<gene>
    <name evidence="2" type="ORF">FJV41_27080</name>
</gene>
<dbReference type="EMBL" id="VIFM01000124">
    <property type="protein sequence ID" value="TQF12793.1"/>
    <property type="molecule type" value="Genomic_DNA"/>
</dbReference>
<dbReference type="OrthoDB" id="9816539at2"/>
<dbReference type="SUPFAM" id="SSF103642">
    <property type="entry name" value="Sec-C motif"/>
    <property type="match status" value="1"/>
</dbReference>
<dbReference type="Proteomes" id="UP000315369">
    <property type="component" value="Unassembled WGS sequence"/>
</dbReference>
<dbReference type="AlphaFoldDB" id="A0A540WUW1"/>
<proteinExistence type="predicted"/>
<dbReference type="InterPro" id="IPR004027">
    <property type="entry name" value="SEC_C_motif"/>
</dbReference>
<feature type="compositionally biased region" description="Basic and acidic residues" evidence="1">
    <location>
        <begin position="1"/>
        <end position="18"/>
    </location>
</feature>
<feature type="region of interest" description="Disordered" evidence="1">
    <location>
        <begin position="1"/>
        <end position="69"/>
    </location>
</feature>